<proteinExistence type="predicted"/>
<feature type="compositionally biased region" description="Low complexity" evidence="1">
    <location>
        <begin position="1"/>
        <end position="18"/>
    </location>
</feature>
<keyword evidence="4" id="KW-1185">Reference proteome</keyword>
<evidence type="ECO:0000313" key="4">
    <source>
        <dbReference type="Proteomes" id="UP000824120"/>
    </source>
</evidence>
<dbReference type="Proteomes" id="UP000824120">
    <property type="component" value="Chromosome 3"/>
</dbReference>
<feature type="domain" description="TTF-type" evidence="2">
    <location>
        <begin position="97"/>
        <end position="190"/>
    </location>
</feature>
<evidence type="ECO:0000259" key="2">
    <source>
        <dbReference type="SMART" id="SM00597"/>
    </source>
</evidence>
<reference evidence="3 4" key="1">
    <citation type="submission" date="2020-09" db="EMBL/GenBank/DDBJ databases">
        <title>De no assembly of potato wild relative species, Solanum commersonii.</title>
        <authorList>
            <person name="Cho K."/>
        </authorList>
    </citation>
    <scope>NUCLEOTIDE SEQUENCE [LARGE SCALE GENOMIC DNA]</scope>
    <source>
        <strain evidence="3">LZ3.2</strain>
        <tissue evidence="3">Leaf</tissue>
    </source>
</reference>
<comment type="caution">
    <text evidence="3">The sequence shown here is derived from an EMBL/GenBank/DDBJ whole genome shotgun (WGS) entry which is preliminary data.</text>
</comment>
<gene>
    <name evidence="3" type="ORF">H5410_014272</name>
</gene>
<dbReference type="Pfam" id="PF14291">
    <property type="entry name" value="DUF4371"/>
    <property type="match status" value="1"/>
</dbReference>
<evidence type="ECO:0000313" key="3">
    <source>
        <dbReference type="EMBL" id="KAG5614448.1"/>
    </source>
</evidence>
<organism evidence="3 4">
    <name type="scientific">Solanum commersonii</name>
    <name type="common">Commerson's wild potato</name>
    <name type="synonym">Commerson's nightshade</name>
    <dbReference type="NCBI Taxonomy" id="4109"/>
    <lineage>
        <taxon>Eukaryota</taxon>
        <taxon>Viridiplantae</taxon>
        <taxon>Streptophyta</taxon>
        <taxon>Embryophyta</taxon>
        <taxon>Tracheophyta</taxon>
        <taxon>Spermatophyta</taxon>
        <taxon>Magnoliopsida</taxon>
        <taxon>eudicotyledons</taxon>
        <taxon>Gunneridae</taxon>
        <taxon>Pentapetalae</taxon>
        <taxon>asterids</taxon>
        <taxon>lamiids</taxon>
        <taxon>Solanales</taxon>
        <taxon>Solanaceae</taxon>
        <taxon>Solanoideae</taxon>
        <taxon>Solaneae</taxon>
        <taxon>Solanum</taxon>
    </lineage>
</organism>
<accession>A0A9J5ZQJ1</accession>
<dbReference type="OrthoDB" id="1245066at2759"/>
<feature type="region of interest" description="Disordered" evidence="1">
    <location>
        <begin position="1"/>
        <end position="25"/>
    </location>
</feature>
<dbReference type="AlphaFoldDB" id="A0A9J5ZQJ1"/>
<sequence>MKRFFSPISSKLPQSSSSAQNAPQVEENLNQLDETHHSAKRFKQGVDFDSLPADPKKRIPIRDYHPDERDEIRRAYIQRGPHQPRIREFPQSDLFGLKRRFNRKWFKKYHDWLEYSVIKMQTYCLCCYLFQDESIHQGGGETFSSIGFELAQKKRLDTHIGKSNSVHNQAKKKCEDLMRQEQSIQAAFVKLSNQTKLEHKIRLKASIEVARLLLNQGLAFRGHREDESSLNKGNFLEILSWYAKRCDKIDELVLKKAPKNDQMTSHKIQKDIVTACKLETIKAIMEDLNGDYFSLLVDESCDISRKEQMAIVLRYVDRKGSVVERFIGIIHVHDTSALCLKEAIFIFYTGQCYDGASNMQGRLSGLKVLIQQQSKSAHAIHCFAHQLQLTLVGVSKKCLQVGELVLLVSNVLNVVGGSFKRMDELRESQAKKVQVALDMGEVESGKGLNQELGLARAANTRWEKAKATGYLKVCQTFEIAFILHLMRDILAITNELNESLQKKEQDIANAILLVKVVKKRLQDLRNEGWDSLIENVSAFCVKYDILIPNFDEFYVNFGRSRRKNSMIALMRLERFAYRVACLNPVDSFSSFDIKNILRMAELYPDDFGKEAFKLSSCVSPYKICIAHAVTRYSLKELSGNEVDQE</sequence>
<evidence type="ECO:0000256" key="1">
    <source>
        <dbReference type="SAM" id="MobiDB-lite"/>
    </source>
</evidence>
<dbReference type="InterPro" id="IPR006580">
    <property type="entry name" value="Znf_TTF"/>
</dbReference>
<dbReference type="EMBL" id="JACXVP010000003">
    <property type="protein sequence ID" value="KAG5614448.1"/>
    <property type="molecule type" value="Genomic_DNA"/>
</dbReference>
<name>A0A9J5ZQJ1_SOLCO</name>
<protein>
    <recommendedName>
        <fullName evidence="2">TTF-type domain-containing protein</fullName>
    </recommendedName>
</protein>
<dbReference type="SMART" id="SM00597">
    <property type="entry name" value="ZnF_TTF"/>
    <property type="match status" value="1"/>
</dbReference>
<dbReference type="InterPro" id="IPR055298">
    <property type="entry name" value="AtLOH3-like"/>
</dbReference>
<dbReference type="InterPro" id="IPR025398">
    <property type="entry name" value="DUF4371"/>
</dbReference>
<dbReference type="PANTHER" id="PTHR11697">
    <property type="entry name" value="GENERAL TRANSCRIPTION FACTOR 2-RELATED ZINC FINGER PROTEIN"/>
    <property type="match status" value="1"/>
</dbReference>
<dbReference type="PANTHER" id="PTHR11697:SF230">
    <property type="entry name" value="ZINC FINGER, MYM DOMAIN CONTAINING 1"/>
    <property type="match status" value="1"/>
</dbReference>